<sequence>MQIVDIIILVTITVVIVIAFKNKSYPSVQHATPPKGGAATKLLEANGYEIVAGKHRVPIDIKASDRNYQSRILIDFIAKKNDNIYVVKIKNKRKQERYSGSFLRDELLKYQLFFRVDGVLYIDLDKEKINEVYFDLSNFQYNRSFLDYFKLPRWLYVVAAIGILIFILR</sequence>
<dbReference type="Proteomes" id="UP000094296">
    <property type="component" value="Unassembled WGS sequence"/>
</dbReference>
<keyword evidence="1" id="KW-0812">Transmembrane</keyword>
<proteinExistence type="predicted"/>
<keyword evidence="1" id="KW-0472">Membrane</keyword>
<organism evidence="2 3">
    <name type="scientific">Desulfuribacillus alkaliarsenatis</name>
    <dbReference type="NCBI Taxonomy" id="766136"/>
    <lineage>
        <taxon>Bacteria</taxon>
        <taxon>Bacillati</taxon>
        <taxon>Bacillota</taxon>
        <taxon>Desulfuribacillia</taxon>
        <taxon>Desulfuribacillales</taxon>
        <taxon>Desulfuribacillaceae</taxon>
        <taxon>Desulfuribacillus</taxon>
    </lineage>
</organism>
<dbReference type="EMBL" id="MIJE01000001">
    <property type="protein sequence ID" value="OEF98452.1"/>
    <property type="molecule type" value="Genomic_DNA"/>
</dbReference>
<gene>
    <name evidence="2" type="ORF">BHF68_01900</name>
</gene>
<keyword evidence="1" id="KW-1133">Transmembrane helix</keyword>
<evidence type="ECO:0000313" key="2">
    <source>
        <dbReference type="EMBL" id="OEF98452.1"/>
    </source>
</evidence>
<keyword evidence="3" id="KW-1185">Reference proteome</keyword>
<protein>
    <submittedName>
        <fullName evidence="2">Uncharacterized protein</fullName>
    </submittedName>
</protein>
<dbReference type="AlphaFoldDB" id="A0A1E5G5I9"/>
<reference evidence="2 3" key="1">
    <citation type="submission" date="2016-09" db="EMBL/GenBank/DDBJ databases">
        <title>Draft genome sequence for the type strain of Desulfuribacillus alkaliarsenatis AHT28, an obligately anaerobic, sulfidogenic bacterium isolated from Russian soda lake sediments.</title>
        <authorList>
            <person name="Abin C.A."/>
            <person name="Hollibaugh J.T."/>
        </authorList>
    </citation>
    <scope>NUCLEOTIDE SEQUENCE [LARGE SCALE GENOMIC DNA]</scope>
    <source>
        <strain evidence="2 3">AHT28</strain>
    </source>
</reference>
<comment type="caution">
    <text evidence="2">The sequence shown here is derived from an EMBL/GenBank/DDBJ whole genome shotgun (WGS) entry which is preliminary data.</text>
</comment>
<dbReference type="STRING" id="766136.BHF68_01900"/>
<feature type="transmembrane region" description="Helical" evidence="1">
    <location>
        <begin position="6"/>
        <end position="22"/>
    </location>
</feature>
<feature type="transmembrane region" description="Helical" evidence="1">
    <location>
        <begin position="151"/>
        <end position="168"/>
    </location>
</feature>
<dbReference type="OrthoDB" id="2988117at2"/>
<evidence type="ECO:0000256" key="1">
    <source>
        <dbReference type="SAM" id="Phobius"/>
    </source>
</evidence>
<name>A0A1E5G5I9_9FIRM</name>
<dbReference type="RefSeq" id="WP_069641944.1">
    <property type="nucleotide sequence ID" value="NZ_MIJE01000001.1"/>
</dbReference>
<evidence type="ECO:0000313" key="3">
    <source>
        <dbReference type="Proteomes" id="UP000094296"/>
    </source>
</evidence>
<accession>A0A1E5G5I9</accession>